<dbReference type="PANTHER" id="PTHR11203">
    <property type="entry name" value="CLEAVAGE AND POLYADENYLATION SPECIFICITY FACTOR FAMILY MEMBER"/>
    <property type="match status" value="1"/>
</dbReference>
<name>A0A4Q6XR29_9SPHI</name>
<dbReference type="GO" id="GO:0004527">
    <property type="term" value="F:exonuclease activity"/>
    <property type="evidence" value="ECO:0007669"/>
    <property type="project" value="UniProtKB-KW"/>
</dbReference>
<dbReference type="AlphaFoldDB" id="A0A4Q6XR29"/>
<evidence type="ECO:0000313" key="3">
    <source>
        <dbReference type="Proteomes" id="UP000292855"/>
    </source>
</evidence>
<keyword evidence="2" id="KW-0540">Nuclease</keyword>
<gene>
    <name evidence="2" type="ORF">EWE74_08500</name>
</gene>
<keyword evidence="2" id="KW-0378">Hydrolase</keyword>
<dbReference type="InterPro" id="IPR001279">
    <property type="entry name" value="Metallo-B-lactamas"/>
</dbReference>
<dbReference type="GO" id="GO:0004521">
    <property type="term" value="F:RNA endonuclease activity"/>
    <property type="evidence" value="ECO:0007669"/>
    <property type="project" value="TreeGrafter"/>
</dbReference>
<accession>A0A4Q6XR29</accession>
<dbReference type="InterPro" id="IPR036866">
    <property type="entry name" value="RibonucZ/Hydroxyglut_hydro"/>
</dbReference>
<organism evidence="2 3">
    <name type="scientific">Sphingobacterium corticibacterium</name>
    <dbReference type="NCBI Taxonomy" id="2484746"/>
    <lineage>
        <taxon>Bacteria</taxon>
        <taxon>Pseudomonadati</taxon>
        <taxon>Bacteroidota</taxon>
        <taxon>Sphingobacteriia</taxon>
        <taxon>Sphingobacteriales</taxon>
        <taxon>Sphingobacteriaceae</taxon>
        <taxon>Sphingobacterium</taxon>
    </lineage>
</organism>
<dbReference type="InterPro" id="IPR050698">
    <property type="entry name" value="MBL"/>
</dbReference>
<dbReference type="PANTHER" id="PTHR11203:SF49">
    <property type="entry name" value="BLL1145 PROTEIN"/>
    <property type="match status" value="1"/>
</dbReference>
<evidence type="ECO:0000259" key="1">
    <source>
        <dbReference type="Pfam" id="PF12706"/>
    </source>
</evidence>
<reference evidence="2 3" key="1">
    <citation type="submission" date="2019-02" db="EMBL/GenBank/DDBJ databases">
        <authorList>
            <person name="Li Y."/>
        </authorList>
    </citation>
    <scope>NUCLEOTIDE SEQUENCE [LARGE SCALE GENOMIC DNA]</scope>
    <source>
        <strain evidence="2 3">30C10-4-7</strain>
    </source>
</reference>
<dbReference type="RefSeq" id="WP_130141036.1">
    <property type="nucleotide sequence ID" value="NZ_SGIT01000001.1"/>
</dbReference>
<protein>
    <submittedName>
        <fullName evidence="2">Exonuclease</fullName>
    </submittedName>
</protein>
<feature type="domain" description="Metallo-beta-lactamase" evidence="1">
    <location>
        <begin position="35"/>
        <end position="161"/>
    </location>
</feature>
<dbReference type="OrthoDB" id="9803916at2"/>
<dbReference type="EMBL" id="SGIT01000001">
    <property type="protein sequence ID" value="RZF62813.1"/>
    <property type="molecule type" value="Genomic_DNA"/>
</dbReference>
<keyword evidence="2" id="KW-0269">Exonuclease</keyword>
<dbReference type="SUPFAM" id="SSF56281">
    <property type="entry name" value="Metallo-hydrolase/oxidoreductase"/>
    <property type="match status" value="1"/>
</dbReference>
<proteinExistence type="predicted"/>
<evidence type="ECO:0000313" key="2">
    <source>
        <dbReference type="EMBL" id="RZF62813.1"/>
    </source>
</evidence>
<dbReference type="Gene3D" id="3.60.15.10">
    <property type="entry name" value="Ribonuclease Z/Hydroxyacylglutathione hydrolase-like"/>
    <property type="match status" value="1"/>
</dbReference>
<keyword evidence="3" id="KW-1185">Reference proteome</keyword>
<dbReference type="Pfam" id="PF12706">
    <property type="entry name" value="Lactamase_B_2"/>
    <property type="match status" value="1"/>
</dbReference>
<comment type="caution">
    <text evidence="2">The sequence shown here is derived from an EMBL/GenBank/DDBJ whole genome shotgun (WGS) entry which is preliminary data.</text>
</comment>
<sequence length="317" mass="36593">MNEILEDFLVKDDIGYYCRYGDFYIDAMCPVEKNIISHAHGDHATNGHQKMYATAATFAFMKNKFPKMVENTVEVITFEQPFTLRNVHITFFPAGHILGSAQVLMEYQGVKYLYTGDYKLQEDATCEPIILTRADVLITESTFANPAVSHPAVEKEILKLKDNSSNIMLGCYTLGKSQRLTALINDLMPEKEVLVHHKMYAVHKLYNALGNKQLRYTLYNRKAMKDGNTNKIYLVPPLTFNSYFKAKNVLRAFASGWERLQRQNDIEIYISDHVDWKDILYFIDKVQPKQVWTIHGDGRHLKKHFDGILIVRDILSN</sequence>
<dbReference type="Proteomes" id="UP000292855">
    <property type="component" value="Unassembled WGS sequence"/>
</dbReference>